<dbReference type="AlphaFoldDB" id="H5SJQ7"/>
<evidence type="ECO:0000313" key="1">
    <source>
        <dbReference type="EMBL" id="BAL56393.1"/>
    </source>
</evidence>
<proteinExistence type="predicted"/>
<dbReference type="EMBL" id="AP011746">
    <property type="protein sequence ID" value="BAL56393.1"/>
    <property type="molecule type" value="Genomic_DNA"/>
</dbReference>
<protein>
    <submittedName>
        <fullName evidence="1">Hypothetical conserved protein</fullName>
    </submittedName>
</protein>
<reference evidence="1" key="1">
    <citation type="journal article" date="2005" name="Environ. Microbiol.">
        <title>Genetic and functional properties of uncultivated thermophilic crenarchaeotes from a subsurface gold mine as revealed by analysis of genome fragments.</title>
        <authorList>
            <person name="Nunoura T."/>
            <person name="Hirayama H."/>
            <person name="Takami H."/>
            <person name="Oida H."/>
            <person name="Nishi S."/>
            <person name="Shimamura S."/>
            <person name="Suzuki Y."/>
            <person name="Inagaki F."/>
            <person name="Takai K."/>
            <person name="Nealson K.H."/>
            <person name="Horikoshi K."/>
        </authorList>
    </citation>
    <scope>NUCLEOTIDE SEQUENCE</scope>
</reference>
<accession>H5SJQ7</accession>
<organism evidence="1">
    <name type="scientific">uncultured Planctomycetota bacterium</name>
    <dbReference type="NCBI Taxonomy" id="120965"/>
    <lineage>
        <taxon>Bacteria</taxon>
        <taxon>Pseudomonadati</taxon>
        <taxon>Planctomycetota</taxon>
        <taxon>environmental samples</taxon>
    </lineage>
</organism>
<gene>
    <name evidence="1" type="ORF">HGMM_F37F03C16</name>
</gene>
<reference evidence="1" key="2">
    <citation type="journal article" date="2012" name="PLoS ONE">
        <title>A Deeply Branching Thermophilic Bacterium with an Ancient Acetyl-CoA Pathway Dominates a Subsurface Ecosystem.</title>
        <authorList>
            <person name="Takami H."/>
            <person name="Noguchi H."/>
            <person name="Takaki Y."/>
            <person name="Uchiyama I."/>
            <person name="Toyoda A."/>
            <person name="Nishi S."/>
            <person name="Chee G.-J."/>
            <person name="Arai W."/>
            <person name="Nunoura T."/>
            <person name="Itoh T."/>
            <person name="Hattori M."/>
            <person name="Takai K."/>
        </authorList>
    </citation>
    <scope>NUCLEOTIDE SEQUENCE</scope>
</reference>
<name>H5SJQ7_9BACT</name>
<sequence>MGWWQFLGLQTLLGLLAWQAVDLSQEVLVASLRPALALLAVVSACLVCGWSSWVLGKPGTPSWLREVLLAGVAGAVFALGVHGASQDAIPAFEEDQHPLRALLQAARNHQLSDKQAVTDRGRPIALHTAANKPAIPDRRLPDPSVYWPEQAFGYKLIRTAPPDPNYNCHGWVFTAGQYILAPEDVERILEDNGYYEVPQPKPGDIVIYYDQTGMITHTALVRAVGEDGFVLVESKWGCSGARYLHLPELWFSARHVYYRTDRGSHVVRGLESVPKLPLAGHSANLHAPSVSE</sequence>